<proteinExistence type="predicted"/>
<keyword evidence="2" id="KW-1185">Reference proteome</keyword>
<dbReference type="RefSeq" id="WP_251780082.1">
    <property type="nucleotide sequence ID" value="NZ_JAMKFE010000013.1"/>
</dbReference>
<gene>
    <name evidence="1" type="ORF">M8A51_18890</name>
</gene>
<dbReference type="EMBL" id="JAMKFE010000013">
    <property type="protein sequence ID" value="MCM5681597.1"/>
    <property type="molecule type" value="Genomic_DNA"/>
</dbReference>
<evidence type="ECO:0000313" key="2">
    <source>
        <dbReference type="Proteomes" id="UP001165541"/>
    </source>
</evidence>
<organism evidence="1 2">
    <name type="scientific">Caldimonas mangrovi</name>
    <dbReference type="NCBI Taxonomy" id="2944811"/>
    <lineage>
        <taxon>Bacteria</taxon>
        <taxon>Pseudomonadati</taxon>
        <taxon>Pseudomonadota</taxon>
        <taxon>Betaproteobacteria</taxon>
        <taxon>Burkholderiales</taxon>
        <taxon>Sphaerotilaceae</taxon>
        <taxon>Caldimonas</taxon>
    </lineage>
</organism>
<evidence type="ECO:0000313" key="1">
    <source>
        <dbReference type="EMBL" id="MCM5681597.1"/>
    </source>
</evidence>
<comment type="caution">
    <text evidence="1">The sequence shown here is derived from an EMBL/GenBank/DDBJ whole genome shotgun (WGS) entry which is preliminary data.</text>
</comment>
<accession>A0ABT0YS82</accession>
<name>A0ABT0YS82_9BURK</name>
<dbReference type="Proteomes" id="UP001165541">
    <property type="component" value="Unassembled WGS sequence"/>
</dbReference>
<sequence length="62" mass="6025">MGGGIDGSSVCLRFDPAAAAASSGDTSFNKLITDMAREAGARGGAAVDVTDEAVRSMTCAGG</sequence>
<reference evidence="1" key="1">
    <citation type="submission" date="2022-05" db="EMBL/GenBank/DDBJ databases">
        <title>Schlegelella sp. nov., isolated from mangrove soil.</title>
        <authorList>
            <person name="Liu Y."/>
            <person name="Ge X."/>
            <person name="Liu W."/>
        </authorList>
    </citation>
    <scope>NUCLEOTIDE SEQUENCE</scope>
    <source>
        <strain evidence="1">S2-27</strain>
    </source>
</reference>
<protein>
    <submittedName>
        <fullName evidence="1">Uncharacterized protein</fullName>
    </submittedName>
</protein>